<proteinExistence type="predicted"/>
<keyword evidence="1" id="KW-0732">Signal</keyword>
<accession>A0A1I3NQY8</accession>
<dbReference type="Proteomes" id="UP000199110">
    <property type="component" value="Unassembled WGS sequence"/>
</dbReference>
<keyword evidence="3" id="KW-1185">Reference proteome</keyword>
<gene>
    <name evidence="2" type="ORF">SAMN04488095_2228</name>
</gene>
<dbReference type="AlphaFoldDB" id="A0A1I3NQY8"/>
<evidence type="ECO:0000313" key="3">
    <source>
        <dbReference type="Proteomes" id="UP000199110"/>
    </source>
</evidence>
<evidence type="ECO:0000313" key="2">
    <source>
        <dbReference type="EMBL" id="SFJ11701.1"/>
    </source>
</evidence>
<reference evidence="2 3" key="1">
    <citation type="submission" date="2016-10" db="EMBL/GenBank/DDBJ databases">
        <authorList>
            <person name="de Groot N.N."/>
        </authorList>
    </citation>
    <scope>NUCLEOTIDE SEQUENCE [LARGE SCALE GENOMIC DNA]</scope>
    <source>
        <strain evidence="2 3">DSM 19073</strain>
    </source>
</reference>
<feature type="chain" id="PRO_5011767689" description="Secreted protein" evidence="1">
    <location>
        <begin position="20"/>
        <end position="203"/>
    </location>
</feature>
<evidence type="ECO:0008006" key="4">
    <source>
        <dbReference type="Google" id="ProtNLM"/>
    </source>
</evidence>
<dbReference type="EMBL" id="FORA01000002">
    <property type="protein sequence ID" value="SFJ11701.1"/>
    <property type="molecule type" value="Genomic_DNA"/>
</dbReference>
<organism evidence="2 3">
    <name type="scientific">Jannaschia pohangensis</name>
    <dbReference type="NCBI Taxonomy" id="390807"/>
    <lineage>
        <taxon>Bacteria</taxon>
        <taxon>Pseudomonadati</taxon>
        <taxon>Pseudomonadota</taxon>
        <taxon>Alphaproteobacteria</taxon>
        <taxon>Rhodobacterales</taxon>
        <taxon>Roseobacteraceae</taxon>
        <taxon>Jannaschia</taxon>
    </lineage>
</organism>
<dbReference type="RefSeq" id="WP_092780174.1">
    <property type="nucleotide sequence ID" value="NZ_FORA01000002.1"/>
</dbReference>
<evidence type="ECO:0000256" key="1">
    <source>
        <dbReference type="SAM" id="SignalP"/>
    </source>
</evidence>
<name>A0A1I3NQY8_9RHOB</name>
<dbReference type="OrthoDB" id="7828441at2"/>
<protein>
    <recommendedName>
        <fullName evidence="4">Secreted protein</fullName>
    </recommendedName>
</protein>
<feature type="signal peptide" evidence="1">
    <location>
        <begin position="1"/>
        <end position="19"/>
    </location>
</feature>
<sequence>MRHLLCLIAICAGTGPALAQGPIFTGESRDYVILRQPQRDHAIELLMRPVNPATGAEPQAVEWERWSPNGPAYTEARRIEWFAAASCASGIESLRIEGPSGTQNQTLGGTRNTISGSINYDSFDPDALDAICQDVAQQATATCGEIPIGEPGCDTVFTRAFGPSMPLPGSAQIRVSGQCSNGPIPATTYVPRLRLTCRLTESE</sequence>